<reference evidence="3 4" key="1">
    <citation type="submission" date="2024-03" db="EMBL/GenBank/DDBJ databases">
        <title>Mouse gut bacterial collection (mGBC) of GemPharmatech.</title>
        <authorList>
            <person name="He Y."/>
            <person name="Dong L."/>
            <person name="Wu D."/>
            <person name="Gao X."/>
            <person name="Lin Z."/>
        </authorList>
    </citation>
    <scope>NUCLEOTIDE SEQUENCE [LARGE SCALE GENOMIC DNA]</scope>
    <source>
        <strain evidence="3 4">15-30</strain>
    </source>
</reference>
<organism evidence="3 4">
    <name type="scientific">Ligilactobacillus faecis</name>
    <dbReference type="NCBI Taxonomy" id="762833"/>
    <lineage>
        <taxon>Bacteria</taxon>
        <taxon>Bacillati</taxon>
        <taxon>Bacillota</taxon>
        <taxon>Bacilli</taxon>
        <taxon>Lactobacillales</taxon>
        <taxon>Lactobacillaceae</taxon>
        <taxon>Ligilactobacillus</taxon>
    </lineage>
</organism>
<keyword evidence="1" id="KW-0238">DNA-binding</keyword>
<dbReference type="PANTHER" id="PTHR30204:SF98">
    <property type="entry name" value="HTH-TYPE TRANSCRIPTIONAL REGULATOR ADHR"/>
    <property type="match status" value="1"/>
</dbReference>
<dbReference type="InterPro" id="IPR047057">
    <property type="entry name" value="MerR_fam"/>
</dbReference>
<dbReference type="SMART" id="SM00422">
    <property type="entry name" value="HTH_MERR"/>
    <property type="match status" value="1"/>
</dbReference>
<evidence type="ECO:0000256" key="1">
    <source>
        <dbReference type="ARBA" id="ARBA00023125"/>
    </source>
</evidence>
<evidence type="ECO:0000259" key="2">
    <source>
        <dbReference type="PROSITE" id="PS50937"/>
    </source>
</evidence>
<comment type="caution">
    <text evidence="3">The sequence shown here is derived from an EMBL/GenBank/DDBJ whole genome shotgun (WGS) entry which is preliminary data.</text>
</comment>
<dbReference type="CDD" id="cd01109">
    <property type="entry name" value="HTH_YyaN"/>
    <property type="match status" value="1"/>
</dbReference>
<dbReference type="InterPro" id="IPR009061">
    <property type="entry name" value="DNA-bd_dom_put_sf"/>
</dbReference>
<dbReference type="Proteomes" id="UP001565236">
    <property type="component" value="Unassembled WGS sequence"/>
</dbReference>
<protein>
    <submittedName>
        <fullName evidence="3">MerR family transcriptional regulator</fullName>
    </submittedName>
</protein>
<evidence type="ECO:0000313" key="4">
    <source>
        <dbReference type="Proteomes" id="UP001565236"/>
    </source>
</evidence>
<dbReference type="PROSITE" id="PS50937">
    <property type="entry name" value="HTH_MERR_2"/>
    <property type="match status" value="1"/>
</dbReference>
<accession>A0ABV4DQZ2</accession>
<dbReference type="InterPro" id="IPR000551">
    <property type="entry name" value="MerR-type_HTH_dom"/>
</dbReference>
<sequence length="82" mass="9574">MKVGTLCKQKEVSQLFGLSIDTLRYYERIGIIPPIARDKNGYRDYKTTDLNWIYLVKTLRKTGMPINALQKYTRLSQKSFPS</sequence>
<keyword evidence="4" id="KW-1185">Reference proteome</keyword>
<evidence type="ECO:0000313" key="3">
    <source>
        <dbReference type="EMBL" id="MEY8662887.1"/>
    </source>
</evidence>
<dbReference type="SUPFAM" id="SSF46955">
    <property type="entry name" value="Putative DNA-binding domain"/>
    <property type="match status" value="1"/>
</dbReference>
<gene>
    <name evidence="3" type="ORF">AALT52_08305</name>
</gene>
<dbReference type="EMBL" id="JBCLUF010000032">
    <property type="protein sequence ID" value="MEY8662887.1"/>
    <property type="molecule type" value="Genomic_DNA"/>
</dbReference>
<dbReference type="PANTHER" id="PTHR30204">
    <property type="entry name" value="REDOX-CYCLING DRUG-SENSING TRANSCRIPTIONAL ACTIVATOR SOXR"/>
    <property type="match status" value="1"/>
</dbReference>
<proteinExistence type="predicted"/>
<dbReference type="Pfam" id="PF13411">
    <property type="entry name" value="MerR_1"/>
    <property type="match status" value="1"/>
</dbReference>
<dbReference type="RefSeq" id="WP_369942783.1">
    <property type="nucleotide sequence ID" value="NZ_JBCLUF010000032.1"/>
</dbReference>
<dbReference type="Gene3D" id="1.10.1660.10">
    <property type="match status" value="1"/>
</dbReference>
<name>A0ABV4DQZ2_9LACO</name>
<feature type="domain" description="HTH merR-type" evidence="2">
    <location>
        <begin position="10"/>
        <end position="75"/>
    </location>
</feature>